<accession>A0A1F5GU38</accession>
<organism evidence="2 3">
    <name type="scientific">Candidatus Curtissbacteria bacterium RIFCSPLOWO2_01_FULL_37_9</name>
    <dbReference type="NCBI Taxonomy" id="1797724"/>
    <lineage>
        <taxon>Bacteria</taxon>
        <taxon>Candidatus Curtissiibacteriota</taxon>
    </lineage>
</organism>
<evidence type="ECO:0000313" key="3">
    <source>
        <dbReference type="Proteomes" id="UP000178336"/>
    </source>
</evidence>
<reference evidence="2 3" key="1">
    <citation type="journal article" date="2016" name="Nat. Commun.">
        <title>Thousands of microbial genomes shed light on interconnected biogeochemical processes in an aquifer system.</title>
        <authorList>
            <person name="Anantharaman K."/>
            <person name="Brown C.T."/>
            <person name="Hug L.A."/>
            <person name="Sharon I."/>
            <person name="Castelle C.J."/>
            <person name="Probst A.J."/>
            <person name="Thomas B.C."/>
            <person name="Singh A."/>
            <person name="Wilkins M.J."/>
            <person name="Karaoz U."/>
            <person name="Brodie E.L."/>
            <person name="Williams K.H."/>
            <person name="Hubbard S.S."/>
            <person name="Banfield J.F."/>
        </authorList>
    </citation>
    <scope>NUCLEOTIDE SEQUENCE [LARGE SCALE GENOMIC DNA]</scope>
</reference>
<dbReference type="EMBL" id="MFBN01000020">
    <property type="protein sequence ID" value="OGD95297.1"/>
    <property type="molecule type" value="Genomic_DNA"/>
</dbReference>
<dbReference type="SUPFAM" id="SSF56784">
    <property type="entry name" value="HAD-like"/>
    <property type="match status" value="1"/>
</dbReference>
<protein>
    <submittedName>
        <fullName evidence="2">Uncharacterized protein</fullName>
    </submittedName>
</protein>
<gene>
    <name evidence="2" type="ORF">A3A48_01655</name>
</gene>
<dbReference type="AlphaFoldDB" id="A0A1F5GU38"/>
<feature type="region of interest" description="Disordered" evidence="1">
    <location>
        <begin position="1"/>
        <end position="21"/>
    </location>
</feature>
<dbReference type="Gene3D" id="3.90.1070.10">
    <property type="match status" value="1"/>
</dbReference>
<dbReference type="InterPro" id="IPR036412">
    <property type="entry name" value="HAD-like_sf"/>
</dbReference>
<comment type="caution">
    <text evidence="2">The sequence shown here is derived from an EMBL/GenBank/DDBJ whole genome shotgun (WGS) entry which is preliminary data.</text>
</comment>
<evidence type="ECO:0000313" key="2">
    <source>
        <dbReference type="EMBL" id="OGD95297.1"/>
    </source>
</evidence>
<evidence type="ECO:0000256" key="1">
    <source>
        <dbReference type="SAM" id="MobiDB-lite"/>
    </source>
</evidence>
<dbReference type="Proteomes" id="UP000178336">
    <property type="component" value="Unassembled WGS sequence"/>
</dbReference>
<dbReference type="Gene3D" id="3.40.50.1000">
    <property type="entry name" value="HAD superfamily/HAD-like"/>
    <property type="match status" value="1"/>
</dbReference>
<dbReference type="InterPro" id="IPR023214">
    <property type="entry name" value="HAD_sf"/>
</dbReference>
<name>A0A1F5GU38_9BACT</name>
<dbReference type="STRING" id="1797724.A3A48_01655"/>
<proteinExistence type="predicted"/>
<sequence>MSEAGIESENPNIKPEFDGGSFTITHLSTSPEGFEFKTSQSIRRRQKSSQNLLNDNQRSRLQSAMKREMKFQGVEGLRDAKDALERARANESTSEIARLQLEYDETRRKYIKGMAGKVGIRNIRQEGNTLIADVKLVSFPVYNEFANPNNTPELLDLSSNAATAMIVRSSDGRIIIQHRAVERQRLDREGLTRGNASYTDIPGASAAGMIDAIINAENSTKGTPDAIDTNTLRANILKETGEELGLEDNDLKKIRIVGLAKDNVKIHDEILLLADSGLTASEIRERSRTSNRNKNLGDADFEEKFVDIDGTPQAIEKLLTDVHCPFPPTHAAVLIAAGYSLILEAQGLEAANIWKIQLEKDVQENYRKMNEIVSSYYIKYQEIFNQVPERYWGKNVPARNTDGYAPAYTPEEQGLPSFEDEMVRVGLIPETRRLINTAYLFDVDGVLTDPAEKQVTESALYERIIEKLQNGEVVGLNTGRSTAWMIERIIEPLQAMINDKSLLVNFVAIGEKGGTWITFDSEGSVHHGRVNSLSVPIEFHYKVKNLIEDKYSDCMFFDDTKETMVSIEMKDGYDLVEFHRRQKELRVDLAKILTESGLENKYKIDPTTIATDIESPNVGKALGANRFLEFLDDQDIKPKHFVAFGDSRSDFEMADELERKNKPITFVYAGDKASLGILKKDYPIEYLEGYSQGTLAYLSR</sequence>